<evidence type="ECO:0000256" key="1">
    <source>
        <dbReference type="SAM" id="MobiDB-lite"/>
    </source>
</evidence>
<dbReference type="EMBL" id="JBGUBD010000009">
    <property type="protein sequence ID" value="MFA9479477.1"/>
    <property type="molecule type" value="Genomic_DNA"/>
</dbReference>
<dbReference type="Proteomes" id="UP001575105">
    <property type="component" value="Unassembled WGS sequence"/>
</dbReference>
<comment type="caution">
    <text evidence="2">The sequence shown here is derived from an EMBL/GenBank/DDBJ whole genome shotgun (WGS) entry which is preliminary data.</text>
</comment>
<evidence type="ECO:0000313" key="2">
    <source>
        <dbReference type="EMBL" id="MFA9479477.1"/>
    </source>
</evidence>
<evidence type="ECO:0000313" key="3">
    <source>
        <dbReference type="Proteomes" id="UP001575105"/>
    </source>
</evidence>
<name>A0ABV4U795_9BACT</name>
<accession>A0ABV4U795</accession>
<organism evidence="2 3">
    <name type="scientific">Natronomicrosphaera hydrolytica</name>
    <dbReference type="NCBI Taxonomy" id="3242702"/>
    <lineage>
        <taxon>Bacteria</taxon>
        <taxon>Pseudomonadati</taxon>
        <taxon>Planctomycetota</taxon>
        <taxon>Phycisphaerae</taxon>
        <taxon>Phycisphaerales</taxon>
        <taxon>Phycisphaeraceae</taxon>
        <taxon>Natronomicrosphaera</taxon>
    </lineage>
</organism>
<proteinExistence type="predicted"/>
<feature type="compositionally biased region" description="Basic residues" evidence="1">
    <location>
        <begin position="99"/>
        <end position="112"/>
    </location>
</feature>
<dbReference type="RefSeq" id="WP_425346400.1">
    <property type="nucleotide sequence ID" value="NZ_JBGUBD010000009.1"/>
</dbReference>
<sequence>MDRKKPLNLTVPAELAERFERVCKDFGHGKQKGVVLSAAILMYLGADPKQQGDVLRQVIRQDIAEGVDRMTERARAVEKSRSKGDGKGDGSAEPSDRASRRKPPTNRKKRGK</sequence>
<gene>
    <name evidence="2" type="ORF">ACERK3_14405</name>
</gene>
<feature type="compositionally biased region" description="Basic and acidic residues" evidence="1">
    <location>
        <begin position="70"/>
        <end position="98"/>
    </location>
</feature>
<keyword evidence="3" id="KW-1185">Reference proteome</keyword>
<protein>
    <recommendedName>
        <fullName evidence="4">CopG family transcriptional regulator</fullName>
    </recommendedName>
</protein>
<reference evidence="2 3" key="1">
    <citation type="submission" date="2024-08" db="EMBL/GenBank/DDBJ databases">
        <title>Whole-genome sequencing of halo(alkali)philic microorganisms from hypersaline lakes.</title>
        <authorList>
            <person name="Sorokin D.Y."/>
            <person name="Merkel A.Y."/>
            <person name="Messina E."/>
            <person name="Yakimov M."/>
        </authorList>
    </citation>
    <scope>NUCLEOTIDE SEQUENCE [LARGE SCALE GENOMIC DNA]</scope>
    <source>
        <strain evidence="2 3">AB-hyl4</strain>
    </source>
</reference>
<evidence type="ECO:0008006" key="4">
    <source>
        <dbReference type="Google" id="ProtNLM"/>
    </source>
</evidence>
<feature type="region of interest" description="Disordered" evidence="1">
    <location>
        <begin position="70"/>
        <end position="112"/>
    </location>
</feature>